<dbReference type="InterPro" id="IPR013159">
    <property type="entry name" value="DnaA_C"/>
</dbReference>
<keyword evidence="3" id="KW-1185">Reference proteome</keyword>
<dbReference type="AlphaFoldDB" id="A0A433XAA5"/>
<dbReference type="CDD" id="cd06571">
    <property type="entry name" value="Bac_DnaA_C"/>
    <property type="match status" value="1"/>
</dbReference>
<organism evidence="2 3">
    <name type="scientific">Arsenicitalea aurantiaca</name>
    <dbReference type="NCBI Taxonomy" id="1783274"/>
    <lineage>
        <taxon>Bacteria</taxon>
        <taxon>Pseudomonadati</taxon>
        <taxon>Pseudomonadota</taxon>
        <taxon>Alphaproteobacteria</taxon>
        <taxon>Hyphomicrobiales</taxon>
        <taxon>Devosiaceae</taxon>
        <taxon>Arsenicitalea</taxon>
    </lineage>
</organism>
<dbReference type="SMART" id="SM00760">
    <property type="entry name" value="Bac_DnaA_C"/>
    <property type="match status" value="1"/>
</dbReference>
<feature type="domain" description="Chromosomal replication initiator DnaA C-terminal" evidence="1">
    <location>
        <begin position="30"/>
        <end position="99"/>
    </location>
</feature>
<accession>A0A433XAA5</accession>
<sequence>MPRGAGAGGRNGGETRDDGALLRFRRCSEPVRRLVEIVAHHRGLRPESLFHTSRCRAEIAFARQIAMYLMSTLLDKSLTETGRVFGRDRTTVAHACALIEDLRETAFDAELDPIEDEILAEAAAPEDFSDDRAEQVAVRHVA</sequence>
<gene>
    <name evidence="2" type="ORF">EMQ25_09105</name>
</gene>
<dbReference type="Pfam" id="PF08299">
    <property type="entry name" value="Bac_DnaA_C"/>
    <property type="match status" value="1"/>
</dbReference>
<name>A0A433XAA5_9HYPH</name>
<evidence type="ECO:0000313" key="2">
    <source>
        <dbReference type="EMBL" id="RUT31027.1"/>
    </source>
</evidence>
<proteinExistence type="predicted"/>
<dbReference type="EMBL" id="RZNJ01000003">
    <property type="protein sequence ID" value="RUT31027.1"/>
    <property type="molecule type" value="Genomic_DNA"/>
</dbReference>
<dbReference type="GO" id="GO:0005524">
    <property type="term" value="F:ATP binding"/>
    <property type="evidence" value="ECO:0007669"/>
    <property type="project" value="InterPro"/>
</dbReference>
<dbReference type="Gene3D" id="1.10.1750.10">
    <property type="match status" value="1"/>
</dbReference>
<dbReference type="OrthoDB" id="8480222at2"/>
<dbReference type="Proteomes" id="UP000281547">
    <property type="component" value="Unassembled WGS sequence"/>
</dbReference>
<protein>
    <submittedName>
        <fullName evidence="2">Chromosomal replication initiator DnaA</fullName>
    </submittedName>
</protein>
<dbReference type="GO" id="GO:0006270">
    <property type="term" value="P:DNA replication initiation"/>
    <property type="evidence" value="ECO:0007669"/>
    <property type="project" value="InterPro"/>
</dbReference>
<reference evidence="2 3" key="1">
    <citation type="journal article" date="2016" name="Int. J. Syst. Evol. Microbiol.">
        <title>Arsenicitalea aurantiaca gen. nov., sp. nov., a new member of the family Hyphomicrobiaceae, isolated from high-arsenic sediment.</title>
        <authorList>
            <person name="Mu Y."/>
            <person name="Zhou L."/>
            <person name="Zeng X.C."/>
            <person name="Liu L."/>
            <person name="Pan Y."/>
            <person name="Chen X."/>
            <person name="Wang J."/>
            <person name="Li S."/>
            <person name="Li W.J."/>
            <person name="Wang Y."/>
        </authorList>
    </citation>
    <scope>NUCLEOTIDE SEQUENCE [LARGE SCALE GENOMIC DNA]</scope>
    <source>
        <strain evidence="2 3">42-50</strain>
    </source>
</reference>
<dbReference type="GO" id="GO:0006275">
    <property type="term" value="P:regulation of DNA replication"/>
    <property type="evidence" value="ECO:0007669"/>
    <property type="project" value="InterPro"/>
</dbReference>
<dbReference type="GO" id="GO:0043565">
    <property type="term" value="F:sequence-specific DNA binding"/>
    <property type="evidence" value="ECO:0007669"/>
    <property type="project" value="InterPro"/>
</dbReference>
<dbReference type="RefSeq" id="WP_127188273.1">
    <property type="nucleotide sequence ID" value="NZ_RZNJ01000003.1"/>
</dbReference>
<evidence type="ECO:0000313" key="3">
    <source>
        <dbReference type="Proteomes" id="UP000281547"/>
    </source>
</evidence>
<evidence type="ECO:0000259" key="1">
    <source>
        <dbReference type="SMART" id="SM00760"/>
    </source>
</evidence>
<comment type="caution">
    <text evidence="2">The sequence shown here is derived from an EMBL/GenBank/DDBJ whole genome shotgun (WGS) entry which is preliminary data.</text>
</comment>
<dbReference type="InterPro" id="IPR010921">
    <property type="entry name" value="Trp_repressor/repl_initiator"/>
</dbReference>
<dbReference type="SUPFAM" id="SSF48295">
    <property type="entry name" value="TrpR-like"/>
    <property type="match status" value="1"/>
</dbReference>